<dbReference type="InterPro" id="IPR005675">
    <property type="entry name" value="Citramal_synthase"/>
</dbReference>
<comment type="pathway">
    <text evidence="1">Amino-acid biosynthesis; L-isoleucine biosynthesis; 2-oxobutanoate from pyruvate: step 1/3.</text>
</comment>
<dbReference type="Pfam" id="PF22617">
    <property type="entry name" value="HCS_D2"/>
    <property type="match status" value="1"/>
</dbReference>
<keyword evidence="6" id="KW-0100">Branched-chain amino acid biosynthesis</keyword>
<dbReference type="PROSITE" id="PS50991">
    <property type="entry name" value="PYR_CT"/>
    <property type="match status" value="1"/>
</dbReference>
<keyword evidence="4" id="KW-0412">Isoleucine biosynthesis</keyword>
<dbReference type="EC" id="2.3.3.21" evidence="8"/>
<evidence type="ECO:0000256" key="8">
    <source>
        <dbReference type="NCBIfam" id="TIGR00977"/>
    </source>
</evidence>
<evidence type="ECO:0000256" key="5">
    <source>
        <dbReference type="ARBA" id="ARBA00022679"/>
    </source>
</evidence>
<comment type="similarity">
    <text evidence="2 9">Belongs to the alpha-IPM synthase/homocitrate synthase family.</text>
</comment>
<keyword evidence="13" id="KW-1185">Reference proteome</keyword>
<evidence type="ECO:0000256" key="2">
    <source>
        <dbReference type="ARBA" id="ARBA00006154"/>
    </source>
</evidence>
<evidence type="ECO:0000259" key="11">
    <source>
        <dbReference type="PROSITE" id="PS50991"/>
    </source>
</evidence>
<keyword evidence="5 9" id="KW-0808">Transferase</keyword>
<evidence type="ECO:0000256" key="1">
    <source>
        <dbReference type="ARBA" id="ARBA00004743"/>
    </source>
</evidence>
<dbReference type="CDD" id="cd07941">
    <property type="entry name" value="DRE_TIM_LeuA3"/>
    <property type="match status" value="1"/>
</dbReference>
<dbReference type="Pfam" id="PF00682">
    <property type="entry name" value="HMGL-like"/>
    <property type="match status" value="1"/>
</dbReference>
<comment type="caution">
    <text evidence="12">The sequence shown here is derived from an EMBL/GenBank/DDBJ whole genome shotgun (WGS) entry which is preliminary data.</text>
</comment>
<dbReference type="PROSITE" id="PS00816">
    <property type="entry name" value="AIPM_HOMOCIT_SYNTH_2"/>
    <property type="match status" value="1"/>
</dbReference>
<feature type="region of interest" description="Disordered" evidence="10">
    <location>
        <begin position="534"/>
        <end position="573"/>
    </location>
</feature>
<dbReference type="SUPFAM" id="SSF51569">
    <property type="entry name" value="Aldolase"/>
    <property type="match status" value="1"/>
</dbReference>
<dbReference type="EMBL" id="JAJMLW010000001">
    <property type="protein sequence ID" value="MCI2240770.1"/>
    <property type="molecule type" value="Genomic_DNA"/>
</dbReference>
<evidence type="ECO:0000256" key="7">
    <source>
        <dbReference type="ARBA" id="ARBA00048263"/>
    </source>
</evidence>
<dbReference type="RefSeq" id="WP_242162328.1">
    <property type="nucleotide sequence ID" value="NZ_JAJMLW010000001.1"/>
</dbReference>
<evidence type="ECO:0000256" key="3">
    <source>
        <dbReference type="ARBA" id="ARBA00022605"/>
    </source>
</evidence>
<dbReference type="SMART" id="SM00917">
    <property type="entry name" value="LeuA_dimer"/>
    <property type="match status" value="1"/>
</dbReference>
<dbReference type="InterPro" id="IPR000891">
    <property type="entry name" value="PYR_CT"/>
</dbReference>
<evidence type="ECO:0000256" key="10">
    <source>
        <dbReference type="SAM" id="MobiDB-lite"/>
    </source>
</evidence>
<evidence type="ECO:0000256" key="6">
    <source>
        <dbReference type="ARBA" id="ARBA00023304"/>
    </source>
</evidence>
<dbReference type="InterPro" id="IPR013709">
    <property type="entry name" value="2-isopropylmalate_synth_dimer"/>
</dbReference>
<accession>A0ABS9WDB3</accession>
<evidence type="ECO:0000256" key="4">
    <source>
        <dbReference type="ARBA" id="ARBA00022624"/>
    </source>
</evidence>
<gene>
    <name evidence="12" type="primary">cimA</name>
    <name evidence="12" type="ORF">LPT13_00140</name>
</gene>
<dbReference type="SUPFAM" id="SSF110921">
    <property type="entry name" value="2-isopropylmalate synthase LeuA, allosteric (dimerisation) domain"/>
    <property type="match status" value="1"/>
</dbReference>
<comment type="catalytic activity">
    <reaction evidence="7">
        <text>pyruvate + acetyl-CoA + H2O = (3R)-citramalate + CoA + H(+)</text>
        <dbReference type="Rhea" id="RHEA:19045"/>
        <dbReference type="ChEBI" id="CHEBI:15361"/>
        <dbReference type="ChEBI" id="CHEBI:15377"/>
        <dbReference type="ChEBI" id="CHEBI:15378"/>
        <dbReference type="ChEBI" id="CHEBI:30934"/>
        <dbReference type="ChEBI" id="CHEBI:57287"/>
        <dbReference type="ChEBI" id="CHEBI:57288"/>
        <dbReference type="EC" id="2.3.3.21"/>
    </reaction>
</comment>
<dbReference type="Gene3D" id="3.30.160.270">
    <property type="match status" value="1"/>
</dbReference>
<dbReference type="Gene3D" id="3.20.20.70">
    <property type="entry name" value="Aldolase class I"/>
    <property type="match status" value="1"/>
</dbReference>
<dbReference type="GO" id="GO:0016746">
    <property type="term" value="F:acyltransferase activity"/>
    <property type="evidence" value="ECO:0007669"/>
    <property type="project" value="UniProtKB-KW"/>
</dbReference>
<protein>
    <recommendedName>
        <fullName evidence="8">Citramalate synthase</fullName>
        <ecNumber evidence="8">2.3.3.21</ecNumber>
    </recommendedName>
</protein>
<keyword evidence="12" id="KW-0012">Acyltransferase</keyword>
<dbReference type="PANTHER" id="PTHR43538">
    <property type="entry name" value="ALPHA-IPM SYNTHASE/HOMOCITRATE SYNTHASE"/>
    <property type="match status" value="1"/>
</dbReference>
<organism evidence="12 13">
    <name type="scientific">Adlercreutzia faecimuris</name>
    <dbReference type="NCBI Taxonomy" id="2897341"/>
    <lineage>
        <taxon>Bacteria</taxon>
        <taxon>Bacillati</taxon>
        <taxon>Actinomycetota</taxon>
        <taxon>Coriobacteriia</taxon>
        <taxon>Eggerthellales</taxon>
        <taxon>Eggerthellaceae</taxon>
        <taxon>Adlercreutzia</taxon>
    </lineage>
</organism>
<dbReference type="Proteomes" id="UP001430755">
    <property type="component" value="Unassembled WGS sequence"/>
</dbReference>
<dbReference type="InterPro" id="IPR013785">
    <property type="entry name" value="Aldolase_TIM"/>
</dbReference>
<evidence type="ECO:0000256" key="9">
    <source>
        <dbReference type="RuleBase" id="RU003523"/>
    </source>
</evidence>
<evidence type="ECO:0000313" key="12">
    <source>
        <dbReference type="EMBL" id="MCI2240770.1"/>
    </source>
</evidence>
<dbReference type="PROSITE" id="PS00815">
    <property type="entry name" value="AIPM_HOMOCIT_SYNTH_1"/>
    <property type="match status" value="1"/>
</dbReference>
<sequence>MGLRIYTYDSTLRDGEQCEGIALSLEDKLRIVERLDAFGIDFIEGGFPASNPKDIAFFRQVSAMPLAHARIAAFGSTCKKGVAAADDAGLADLLACGAPVVTIVGKTWDAQVTRALQTSLDENLRMIADSVAYLKAAGRHVVFDAEHFFDGYKANSAYALACLRAASEAGADSLDLCETNGGALPFEVEEAVRAVAAALPGQALGIHCHNDSGCAVANTLAAVRAGVTQVQGTVNGIGERVGNTDLLTAIADLELKMGARCVGPERLRDLTGVAQYVAELCNVSLPAHHPYTGASAFAHKGGLHASAIARFPEAYEHARPEAVGNRARMLVSELAGKASLVQKAASLGFDLEGAAVDVQAVLDDIKRREAAGYSYEVADGSLALLLMRHLGDYRPAFTLESFRVIVDDHEDTGALAKDAMSEATVKIHVGERRFVSTGEGAGPVGALDNALRPTIIESYPQVAAMDLVDYKVRLLDESQGTDAITRVTITSADAFGTWGTVGVSENVIEASWNALVDSIEYGLVRAARRAAGPAAPAGSAACPAAAPAAPPASAGAAAAPAAADSARPATSEE</sequence>
<evidence type="ECO:0000313" key="13">
    <source>
        <dbReference type="Proteomes" id="UP001430755"/>
    </source>
</evidence>
<name>A0ABS9WDB3_9ACTN</name>
<dbReference type="NCBIfam" id="TIGR00977">
    <property type="entry name" value="citramal_synth"/>
    <property type="match status" value="1"/>
</dbReference>
<reference evidence="12" key="1">
    <citation type="submission" date="2021-11" db="EMBL/GenBank/DDBJ databases">
        <title>A Novel Adlercreutzia Species, isolated from a Allomyrina dichotoma larva feces.</title>
        <authorList>
            <person name="Suh M.K."/>
        </authorList>
    </citation>
    <scope>NUCLEOTIDE SEQUENCE</scope>
    <source>
        <strain evidence="12">JBNU-10</strain>
    </source>
</reference>
<proteinExistence type="inferred from homology"/>
<keyword evidence="3" id="KW-0028">Amino-acid biosynthesis</keyword>
<dbReference type="InterPro" id="IPR054691">
    <property type="entry name" value="LeuA/HCS_post-cat"/>
</dbReference>
<dbReference type="Gene3D" id="1.10.238.260">
    <property type="match status" value="1"/>
</dbReference>
<dbReference type="InterPro" id="IPR036230">
    <property type="entry name" value="LeuA_allosteric_dom_sf"/>
</dbReference>
<feature type="domain" description="Pyruvate carboxyltransferase" evidence="11">
    <location>
        <begin position="5"/>
        <end position="268"/>
    </location>
</feature>
<dbReference type="InterPro" id="IPR002034">
    <property type="entry name" value="AIPM/Hcit_synth_CS"/>
</dbReference>
<dbReference type="PANTHER" id="PTHR43538:SF1">
    <property type="entry name" value="(R)-CITRAMALATE SYNTHASE"/>
    <property type="match status" value="1"/>
</dbReference>
<dbReference type="Pfam" id="PF08502">
    <property type="entry name" value="LeuA_dimer"/>
    <property type="match status" value="1"/>
</dbReference>